<protein>
    <submittedName>
        <fullName evidence="2">Uncharacterized protein</fullName>
    </submittedName>
</protein>
<feature type="transmembrane region" description="Helical" evidence="1">
    <location>
        <begin position="6"/>
        <end position="27"/>
    </location>
</feature>
<keyword evidence="1" id="KW-0472">Membrane</keyword>
<keyword evidence="1" id="KW-1133">Transmembrane helix</keyword>
<evidence type="ECO:0000256" key="1">
    <source>
        <dbReference type="SAM" id="Phobius"/>
    </source>
</evidence>
<gene>
    <name evidence="2" type="ORF">G9F27_005769</name>
</gene>
<reference evidence="2" key="1">
    <citation type="journal article" date="2018" name="Genome Biol.">
        <title>SKESA: strategic k-mer extension for scrupulous assemblies.</title>
        <authorList>
            <person name="Souvorov A."/>
            <person name="Agarwala R."/>
            <person name="Lipman D.J."/>
        </authorList>
    </citation>
    <scope>NUCLEOTIDE SEQUENCE</scope>
    <source>
        <strain evidence="2">MA.CK_00/00001968</strain>
    </source>
</reference>
<accession>A0A743PL65</accession>
<evidence type="ECO:0000313" key="2">
    <source>
        <dbReference type="EMBL" id="HAF2131392.1"/>
    </source>
</evidence>
<feature type="transmembrane region" description="Helical" evidence="1">
    <location>
        <begin position="39"/>
        <end position="58"/>
    </location>
</feature>
<organism evidence="2">
    <name type="scientific">Salmonella enterica</name>
    <name type="common">Salmonella choleraesuis</name>
    <dbReference type="NCBI Taxonomy" id="28901"/>
    <lineage>
        <taxon>Bacteria</taxon>
        <taxon>Pseudomonadati</taxon>
        <taxon>Pseudomonadota</taxon>
        <taxon>Gammaproteobacteria</taxon>
        <taxon>Enterobacterales</taxon>
        <taxon>Enterobacteriaceae</taxon>
        <taxon>Salmonella</taxon>
    </lineage>
</organism>
<reference evidence="2" key="2">
    <citation type="submission" date="2020-02" db="EMBL/GenBank/DDBJ databases">
        <authorList>
            <consortium name="NCBI Pathogen Detection Project"/>
        </authorList>
    </citation>
    <scope>NUCLEOTIDE SEQUENCE</scope>
    <source>
        <strain evidence="2">MA.CK_00/00001968</strain>
    </source>
</reference>
<dbReference type="EMBL" id="DAAUQX010000157">
    <property type="protein sequence ID" value="HAF2131392.1"/>
    <property type="molecule type" value="Genomic_DNA"/>
</dbReference>
<feature type="transmembrane region" description="Helical" evidence="1">
    <location>
        <begin position="78"/>
        <end position="106"/>
    </location>
</feature>
<keyword evidence="1" id="KW-0812">Transmembrane</keyword>
<comment type="caution">
    <text evidence="2">The sequence shown here is derived from an EMBL/GenBank/DDBJ whole genome shotgun (WGS) entry which is preliminary data.</text>
</comment>
<proteinExistence type="predicted"/>
<sequence>MPLLVAFLAALYEIGVWVIGLLLPMLLYIFASKYIFNRVVIGLTVSFYISVFLAFTTFLNTRFATLLNSVGFFDNPYFLTGVSLLPSNISVCISIFSIVYISYLILRFKVFIIKSYSGQASGSGLPGKSKTGKTP</sequence>
<dbReference type="AlphaFoldDB" id="A0A743PL65"/>
<name>A0A743PL65_SALER</name>